<comment type="caution">
    <text evidence="3">The sequence shown here is derived from an EMBL/GenBank/DDBJ whole genome shotgun (WGS) entry which is preliminary data.</text>
</comment>
<evidence type="ECO:0000313" key="4">
    <source>
        <dbReference type="Proteomes" id="UP001596091"/>
    </source>
</evidence>
<evidence type="ECO:0008006" key="5">
    <source>
        <dbReference type="Google" id="ProtNLM"/>
    </source>
</evidence>
<organism evidence="3 4">
    <name type="scientific">Acidicapsa dinghuensis</name>
    <dbReference type="NCBI Taxonomy" id="2218256"/>
    <lineage>
        <taxon>Bacteria</taxon>
        <taxon>Pseudomonadati</taxon>
        <taxon>Acidobacteriota</taxon>
        <taxon>Terriglobia</taxon>
        <taxon>Terriglobales</taxon>
        <taxon>Acidobacteriaceae</taxon>
        <taxon>Acidicapsa</taxon>
    </lineage>
</organism>
<evidence type="ECO:0000256" key="2">
    <source>
        <dbReference type="SAM" id="Phobius"/>
    </source>
</evidence>
<keyword evidence="2" id="KW-1133">Transmembrane helix</keyword>
<evidence type="ECO:0000313" key="3">
    <source>
        <dbReference type="EMBL" id="MFC5861006.1"/>
    </source>
</evidence>
<proteinExistence type="predicted"/>
<feature type="compositionally biased region" description="Basic residues" evidence="1">
    <location>
        <begin position="77"/>
        <end position="86"/>
    </location>
</feature>
<feature type="compositionally biased region" description="Basic and acidic residues" evidence="1">
    <location>
        <begin position="65"/>
        <end position="76"/>
    </location>
</feature>
<protein>
    <recommendedName>
        <fullName evidence="5">Lipoprotein</fullName>
    </recommendedName>
</protein>
<reference evidence="4" key="1">
    <citation type="journal article" date="2019" name="Int. J. Syst. Evol. Microbiol.">
        <title>The Global Catalogue of Microorganisms (GCM) 10K type strain sequencing project: providing services to taxonomists for standard genome sequencing and annotation.</title>
        <authorList>
            <consortium name="The Broad Institute Genomics Platform"/>
            <consortium name="The Broad Institute Genome Sequencing Center for Infectious Disease"/>
            <person name="Wu L."/>
            <person name="Ma J."/>
        </authorList>
    </citation>
    <scope>NUCLEOTIDE SEQUENCE [LARGE SCALE GENOMIC DNA]</scope>
    <source>
        <strain evidence="4">JCM 4087</strain>
    </source>
</reference>
<dbReference type="Proteomes" id="UP001596091">
    <property type="component" value="Unassembled WGS sequence"/>
</dbReference>
<evidence type="ECO:0000256" key="1">
    <source>
        <dbReference type="SAM" id="MobiDB-lite"/>
    </source>
</evidence>
<accession>A0ABW1E9S0</accession>
<feature type="transmembrane region" description="Helical" evidence="2">
    <location>
        <begin position="47"/>
        <end position="64"/>
    </location>
</feature>
<keyword evidence="2" id="KW-0472">Membrane</keyword>
<dbReference type="PROSITE" id="PS51257">
    <property type="entry name" value="PROKAR_LIPOPROTEIN"/>
    <property type="match status" value="1"/>
</dbReference>
<dbReference type="EMBL" id="JBHSPH010000001">
    <property type="protein sequence ID" value="MFC5861006.1"/>
    <property type="molecule type" value="Genomic_DNA"/>
</dbReference>
<dbReference type="RefSeq" id="WP_263334657.1">
    <property type="nucleotide sequence ID" value="NZ_JAGSYH010000002.1"/>
</dbReference>
<keyword evidence="2" id="KW-0812">Transmembrane</keyword>
<feature type="region of interest" description="Disordered" evidence="1">
    <location>
        <begin position="65"/>
        <end position="86"/>
    </location>
</feature>
<sequence length="86" mass="9741">MSRNFYLLAATLGLLALVSCGMTFVPSSFQPGLPANGTLWKTLSEFLLLLALISALIGSMSHLFEQVDRRSEERRRTERSRRRKNL</sequence>
<name>A0ABW1E9S0_9BACT</name>
<keyword evidence="4" id="KW-1185">Reference proteome</keyword>
<gene>
    <name evidence="3" type="ORF">ACFPT7_01725</name>
</gene>